<organism evidence="2 3">
    <name type="scientific">Zopfia rhizophila CBS 207.26</name>
    <dbReference type="NCBI Taxonomy" id="1314779"/>
    <lineage>
        <taxon>Eukaryota</taxon>
        <taxon>Fungi</taxon>
        <taxon>Dikarya</taxon>
        <taxon>Ascomycota</taxon>
        <taxon>Pezizomycotina</taxon>
        <taxon>Dothideomycetes</taxon>
        <taxon>Dothideomycetes incertae sedis</taxon>
        <taxon>Zopfiaceae</taxon>
        <taxon>Zopfia</taxon>
    </lineage>
</organism>
<reference evidence="2" key="1">
    <citation type="journal article" date="2020" name="Stud. Mycol.">
        <title>101 Dothideomycetes genomes: a test case for predicting lifestyles and emergence of pathogens.</title>
        <authorList>
            <person name="Haridas S."/>
            <person name="Albert R."/>
            <person name="Binder M."/>
            <person name="Bloem J."/>
            <person name="Labutti K."/>
            <person name="Salamov A."/>
            <person name="Andreopoulos B."/>
            <person name="Baker S."/>
            <person name="Barry K."/>
            <person name="Bills G."/>
            <person name="Bluhm B."/>
            <person name="Cannon C."/>
            <person name="Castanera R."/>
            <person name="Culley D."/>
            <person name="Daum C."/>
            <person name="Ezra D."/>
            <person name="Gonzalez J."/>
            <person name="Henrissat B."/>
            <person name="Kuo A."/>
            <person name="Liang C."/>
            <person name="Lipzen A."/>
            <person name="Lutzoni F."/>
            <person name="Magnuson J."/>
            <person name="Mondo S."/>
            <person name="Nolan M."/>
            <person name="Ohm R."/>
            <person name="Pangilinan J."/>
            <person name="Park H.-J."/>
            <person name="Ramirez L."/>
            <person name="Alfaro M."/>
            <person name="Sun H."/>
            <person name="Tritt A."/>
            <person name="Yoshinaga Y."/>
            <person name="Zwiers L.-H."/>
            <person name="Turgeon B."/>
            <person name="Goodwin S."/>
            <person name="Spatafora J."/>
            <person name="Crous P."/>
            <person name="Grigoriev I."/>
        </authorList>
    </citation>
    <scope>NUCLEOTIDE SEQUENCE</scope>
    <source>
        <strain evidence="2">CBS 207.26</strain>
    </source>
</reference>
<dbReference type="EMBL" id="ML994615">
    <property type="protein sequence ID" value="KAF2192742.1"/>
    <property type="molecule type" value="Genomic_DNA"/>
</dbReference>
<keyword evidence="3" id="KW-1185">Reference proteome</keyword>
<dbReference type="Proteomes" id="UP000800200">
    <property type="component" value="Unassembled WGS sequence"/>
</dbReference>
<name>A0A6A6EP38_9PEZI</name>
<sequence>MHKFLIHCLLNPSLQAPSKSQPRPVILSPHPTNTTTNFPCTNTCQQKPTQSKPPSPSKTAKRRCMHTRVQAPPCHIEGLTRTLQRSVSPPQTPEKAVLETSQTTRSQPF</sequence>
<evidence type="ECO:0000313" key="3">
    <source>
        <dbReference type="Proteomes" id="UP000800200"/>
    </source>
</evidence>
<protein>
    <submittedName>
        <fullName evidence="2">Uncharacterized protein</fullName>
    </submittedName>
</protein>
<feature type="compositionally biased region" description="Polar residues" evidence="1">
    <location>
        <begin position="12"/>
        <end position="21"/>
    </location>
</feature>
<feature type="compositionally biased region" description="Low complexity" evidence="1">
    <location>
        <begin position="31"/>
        <end position="50"/>
    </location>
</feature>
<gene>
    <name evidence="2" type="ORF">K469DRAFT_318212</name>
</gene>
<evidence type="ECO:0000256" key="1">
    <source>
        <dbReference type="SAM" id="MobiDB-lite"/>
    </source>
</evidence>
<dbReference type="AlphaFoldDB" id="A0A6A6EP38"/>
<feature type="compositionally biased region" description="Polar residues" evidence="1">
    <location>
        <begin position="99"/>
        <end position="109"/>
    </location>
</feature>
<accession>A0A6A6EP38</accession>
<evidence type="ECO:0000313" key="2">
    <source>
        <dbReference type="EMBL" id="KAF2192742.1"/>
    </source>
</evidence>
<proteinExistence type="predicted"/>
<feature type="region of interest" description="Disordered" evidence="1">
    <location>
        <begin position="12"/>
        <end position="109"/>
    </location>
</feature>